<dbReference type="InParanoid" id="A0A2T3AYH6"/>
<dbReference type="OrthoDB" id="3509418at2759"/>
<organism evidence="2 3">
    <name type="scientific">Amorphotheca resinae ATCC 22711</name>
    <dbReference type="NCBI Taxonomy" id="857342"/>
    <lineage>
        <taxon>Eukaryota</taxon>
        <taxon>Fungi</taxon>
        <taxon>Dikarya</taxon>
        <taxon>Ascomycota</taxon>
        <taxon>Pezizomycotina</taxon>
        <taxon>Leotiomycetes</taxon>
        <taxon>Helotiales</taxon>
        <taxon>Amorphothecaceae</taxon>
        <taxon>Amorphotheca</taxon>
    </lineage>
</organism>
<keyword evidence="3" id="KW-1185">Reference proteome</keyword>
<evidence type="ECO:0000313" key="3">
    <source>
        <dbReference type="Proteomes" id="UP000241818"/>
    </source>
</evidence>
<dbReference type="AlphaFoldDB" id="A0A2T3AYH6"/>
<proteinExistence type="predicted"/>
<evidence type="ECO:0000313" key="2">
    <source>
        <dbReference type="EMBL" id="PSS15119.1"/>
    </source>
</evidence>
<reference evidence="2 3" key="1">
    <citation type="journal article" date="2018" name="New Phytol.">
        <title>Comparative genomics and transcriptomics depict ericoid mycorrhizal fungi as versatile saprotrophs and plant mutualists.</title>
        <authorList>
            <person name="Martino E."/>
            <person name="Morin E."/>
            <person name="Grelet G.A."/>
            <person name="Kuo A."/>
            <person name="Kohler A."/>
            <person name="Daghino S."/>
            <person name="Barry K.W."/>
            <person name="Cichocki N."/>
            <person name="Clum A."/>
            <person name="Dockter R.B."/>
            <person name="Hainaut M."/>
            <person name="Kuo R.C."/>
            <person name="LaButti K."/>
            <person name="Lindahl B.D."/>
            <person name="Lindquist E.A."/>
            <person name="Lipzen A."/>
            <person name="Khouja H.R."/>
            <person name="Magnuson J."/>
            <person name="Murat C."/>
            <person name="Ohm R.A."/>
            <person name="Singer S.W."/>
            <person name="Spatafora J.W."/>
            <person name="Wang M."/>
            <person name="Veneault-Fourrey C."/>
            <person name="Henrissat B."/>
            <person name="Grigoriev I.V."/>
            <person name="Martin F.M."/>
            <person name="Perotto S."/>
        </authorList>
    </citation>
    <scope>NUCLEOTIDE SEQUENCE [LARGE SCALE GENOMIC DNA]</scope>
    <source>
        <strain evidence="2 3">ATCC 22711</strain>
    </source>
</reference>
<dbReference type="RefSeq" id="XP_024719718.1">
    <property type="nucleotide sequence ID" value="XM_024866834.1"/>
</dbReference>
<gene>
    <name evidence="2" type="ORF">M430DRAFT_35881</name>
</gene>
<evidence type="ECO:0000256" key="1">
    <source>
        <dbReference type="SAM" id="MobiDB-lite"/>
    </source>
</evidence>
<name>A0A2T3AYH6_AMORE</name>
<accession>A0A2T3AYH6</accession>
<dbReference type="GeneID" id="36574915"/>
<dbReference type="Proteomes" id="UP000241818">
    <property type="component" value="Unassembled WGS sequence"/>
</dbReference>
<protein>
    <submittedName>
        <fullName evidence="2">Uncharacterized protein</fullName>
    </submittedName>
</protein>
<sequence>MGRPSRSATTTSTATKPQKGPIETTTELEYGFRTKDNTKCHFLEMLPMEIRFRVFDLLVAPLETAEVSIQIEHTEKKMGDDLVIVLSKTCKQMQGEYQAWLKSHPTLRLSPRYGLFVPERTTFFMSFRPRTYRNLSYNRAKAALPVFERFCQEPAHADVRKVTVDYGWLGDRSAFIRMARCMRAFNHLEIFEVITPISDGKRCGWYDWETYEETFTSESWDDLKGAGFKDGGGRESLCFVVTDSVVFHETWVNVVELGAEASVF</sequence>
<feature type="region of interest" description="Disordered" evidence="1">
    <location>
        <begin position="1"/>
        <end position="24"/>
    </location>
</feature>
<dbReference type="EMBL" id="KZ679013">
    <property type="protein sequence ID" value="PSS15119.1"/>
    <property type="molecule type" value="Genomic_DNA"/>
</dbReference>